<evidence type="ECO:0000313" key="6">
    <source>
        <dbReference type="EMBL" id="RQW08273.1"/>
    </source>
</evidence>
<gene>
    <name evidence="6" type="ORF">EH198_22670</name>
</gene>
<name>A0A3N9NWD8_9BACL</name>
<dbReference type="Pfam" id="PF13419">
    <property type="entry name" value="HAD_2"/>
    <property type="match status" value="1"/>
</dbReference>
<dbReference type="InterPro" id="IPR006439">
    <property type="entry name" value="HAD-SF_hydro_IA"/>
</dbReference>
<dbReference type="InterPro" id="IPR023214">
    <property type="entry name" value="HAD_sf"/>
</dbReference>
<evidence type="ECO:0000256" key="2">
    <source>
        <dbReference type="ARBA" id="ARBA00006171"/>
    </source>
</evidence>
<dbReference type="GO" id="GO:0003824">
    <property type="term" value="F:catalytic activity"/>
    <property type="evidence" value="ECO:0007669"/>
    <property type="project" value="UniProtKB-ARBA"/>
</dbReference>
<evidence type="ECO:0000313" key="7">
    <source>
        <dbReference type="Proteomes" id="UP000282529"/>
    </source>
</evidence>
<keyword evidence="4" id="KW-0460">Magnesium</keyword>
<proteinExistence type="inferred from homology"/>
<reference evidence="6 7" key="1">
    <citation type="submission" date="2018-11" db="EMBL/GenBank/DDBJ databases">
        <title>Genome sequence of strain 7197.</title>
        <authorList>
            <person name="Gao J."/>
            <person name="Sun J."/>
        </authorList>
    </citation>
    <scope>NUCLEOTIDE SEQUENCE [LARGE SCALE GENOMIC DNA]</scope>
    <source>
        <strain evidence="6 7">7197</strain>
    </source>
</reference>
<evidence type="ECO:0000256" key="5">
    <source>
        <dbReference type="ARBA" id="ARBA00023277"/>
    </source>
</evidence>
<dbReference type="InterPro" id="IPR023198">
    <property type="entry name" value="PGP-like_dom2"/>
</dbReference>
<dbReference type="AlphaFoldDB" id="A0A3N9NWD8"/>
<comment type="cofactor">
    <cofactor evidence="1">
        <name>Mg(2+)</name>
        <dbReference type="ChEBI" id="CHEBI:18420"/>
    </cofactor>
</comment>
<dbReference type="PANTHER" id="PTHR46193">
    <property type="entry name" value="6-PHOSPHOGLUCONATE PHOSPHATASE"/>
    <property type="match status" value="1"/>
</dbReference>
<dbReference type="InterPro" id="IPR036412">
    <property type="entry name" value="HAD-like_sf"/>
</dbReference>
<dbReference type="GO" id="GO:0046872">
    <property type="term" value="F:metal ion binding"/>
    <property type="evidence" value="ECO:0007669"/>
    <property type="project" value="UniProtKB-KW"/>
</dbReference>
<sequence>MTIKLVIFDMDGVIVDSEPFHEIAKRKILHELGINKEMDFTWSIGRPNKEFWDRMIDAYQLRQSPEELEKLQYDHIVEQMRSLSVSAMEGLSDVLQWLKTNNILIGLASSSNRYFIDQVLNHLRLTECFNFTTAGDEVSNKKPAPDVYKKVLSEAGVLAKNAVAVEDSAAGTFSAVAAGLTCIGYWDPKTPFQDLSLTTTIISELKQVITVINEMINPQKA</sequence>
<protein>
    <submittedName>
        <fullName evidence="6">HAD family phosphatase</fullName>
    </submittedName>
</protein>
<keyword evidence="5" id="KW-0119">Carbohydrate metabolism</keyword>
<dbReference type="PANTHER" id="PTHR46193:SF18">
    <property type="entry name" value="HEXITOL PHOSPHATASE B"/>
    <property type="match status" value="1"/>
</dbReference>
<evidence type="ECO:0000256" key="4">
    <source>
        <dbReference type="ARBA" id="ARBA00022842"/>
    </source>
</evidence>
<dbReference type="SFLD" id="SFLDS00003">
    <property type="entry name" value="Haloacid_Dehalogenase"/>
    <property type="match status" value="1"/>
</dbReference>
<dbReference type="InterPro" id="IPR051600">
    <property type="entry name" value="Beta-PGM-like"/>
</dbReference>
<comment type="similarity">
    <text evidence="2">Belongs to the HAD-like hydrolase superfamily. CbbY/CbbZ/Gph/YieH family.</text>
</comment>
<dbReference type="SFLD" id="SFLDG01129">
    <property type="entry name" value="C1.5:_HAD__Beta-PGM__Phosphata"/>
    <property type="match status" value="1"/>
</dbReference>
<dbReference type="OrthoDB" id="9797743at2"/>
<dbReference type="InterPro" id="IPR041492">
    <property type="entry name" value="HAD_2"/>
</dbReference>
<evidence type="ECO:0000256" key="3">
    <source>
        <dbReference type="ARBA" id="ARBA00022723"/>
    </source>
</evidence>
<comment type="caution">
    <text evidence="6">The sequence shown here is derived from an EMBL/GenBank/DDBJ whole genome shotgun (WGS) entry which is preliminary data.</text>
</comment>
<dbReference type="SUPFAM" id="SSF56784">
    <property type="entry name" value="HAD-like"/>
    <property type="match status" value="1"/>
</dbReference>
<dbReference type="EMBL" id="RQPI01000022">
    <property type="protein sequence ID" value="RQW08273.1"/>
    <property type="molecule type" value="Genomic_DNA"/>
</dbReference>
<organism evidence="6 7">
    <name type="scientific">Paenibacillus rhizophilus</name>
    <dbReference type="NCBI Taxonomy" id="1850366"/>
    <lineage>
        <taxon>Bacteria</taxon>
        <taxon>Bacillati</taxon>
        <taxon>Bacillota</taxon>
        <taxon>Bacilli</taxon>
        <taxon>Bacillales</taxon>
        <taxon>Paenibacillaceae</taxon>
        <taxon>Paenibacillus</taxon>
    </lineage>
</organism>
<keyword evidence="7" id="KW-1185">Reference proteome</keyword>
<dbReference type="Proteomes" id="UP000282529">
    <property type="component" value="Unassembled WGS sequence"/>
</dbReference>
<dbReference type="NCBIfam" id="TIGR01509">
    <property type="entry name" value="HAD-SF-IA-v3"/>
    <property type="match status" value="1"/>
</dbReference>
<dbReference type="RefSeq" id="WP_124697783.1">
    <property type="nucleotide sequence ID" value="NZ_JBHUFE010000006.1"/>
</dbReference>
<dbReference type="Gene3D" id="1.10.150.240">
    <property type="entry name" value="Putative phosphatase, domain 2"/>
    <property type="match status" value="1"/>
</dbReference>
<dbReference type="Gene3D" id="3.40.50.1000">
    <property type="entry name" value="HAD superfamily/HAD-like"/>
    <property type="match status" value="1"/>
</dbReference>
<accession>A0A3N9NWD8</accession>
<dbReference type="SFLD" id="SFLDG01135">
    <property type="entry name" value="C1.5.6:_HAD__Beta-PGM__Phospha"/>
    <property type="match status" value="1"/>
</dbReference>
<dbReference type="PRINTS" id="PR00413">
    <property type="entry name" value="HADHALOGNASE"/>
</dbReference>
<evidence type="ECO:0000256" key="1">
    <source>
        <dbReference type="ARBA" id="ARBA00001946"/>
    </source>
</evidence>
<keyword evidence="3" id="KW-0479">Metal-binding</keyword>